<sequence>MKQVKIIVVMLFLAVFNFGFAQEVWHKNDVYLVSKGAIFKGGVDVTETLSEADKKAVFSQFKADEKLRKKNERALAKSQKEAKAAKKSLRQSEKALKKQEKLVRAKEKAQANLQRAESKLAKEQKKFDRLKRKDKLTPESTIKYEKNLLNLKHKVQRAQMKLKDI</sequence>
<dbReference type="Proteomes" id="UP000198846">
    <property type="component" value="Unassembled WGS sequence"/>
</dbReference>
<proteinExistence type="predicted"/>
<organism evidence="3 4">
    <name type="scientific">Bizionia paragorgiae</name>
    <dbReference type="NCBI Taxonomy" id="283786"/>
    <lineage>
        <taxon>Bacteria</taxon>
        <taxon>Pseudomonadati</taxon>
        <taxon>Bacteroidota</taxon>
        <taxon>Flavobacteriia</taxon>
        <taxon>Flavobacteriales</taxon>
        <taxon>Flavobacteriaceae</taxon>
        <taxon>Bizionia</taxon>
    </lineage>
</organism>
<evidence type="ECO:0000313" key="3">
    <source>
        <dbReference type="EMBL" id="SDZ77882.1"/>
    </source>
</evidence>
<dbReference type="STRING" id="283786.SAMN04487990_10217"/>
<protein>
    <submittedName>
        <fullName evidence="3">Uncharacterized protein</fullName>
    </submittedName>
</protein>
<evidence type="ECO:0000256" key="2">
    <source>
        <dbReference type="SAM" id="SignalP"/>
    </source>
</evidence>
<evidence type="ECO:0000256" key="1">
    <source>
        <dbReference type="SAM" id="MobiDB-lite"/>
    </source>
</evidence>
<dbReference type="EMBL" id="FNQK01000002">
    <property type="protein sequence ID" value="SDZ77882.1"/>
    <property type="molecule type" value="Genomic_DNA"/>
</dbReference>
<dbReference type="RefSeq" id="WP_092131404.1">
    <property type="nucleotide sequence ID" value="NZ_FNQK01000002.1"/>
</dbReference>
<feature type="region of interest" description="Disordered" evidence="1">
    <location>
        <begin position="72"/>
        <end position="101"/>
    </location>
</feature>
<accession>A0A1H3VUU0</accession>
<keyword evidence="2" id="KW-0732">Signal</keyword>
<feature type="chain" id="PRO_5011467690" evidence="2">
    <location>
        <begin position="22"/>
        <end position="165"/>
    </location>
</feature>
<dbReference type="OrthoDB" id="1450963at2"/>
<feature type="signal peptide" evidence="2">
    <location>
        <begin position="1"/>
        <end position="21"/>
    </location>
</feature>
<gene>
    <name evidence="3" type="ORF">SAMN04487990_10217</name>
</gene>
<name>A0A1H3VUU0_BIZPA</name>
<dbReference type="AlphaFoldDB" id="A0A1H3VUU0"/>
<evidence type="ECO:0000313" key="4">
    <source>
        <dbReference type="Proteomes" id="UP000198846"/>
    </source>
</evidence>
<keyword evidence="4" id="KW-1185">Reference proteome</keyword>
<reference evidence="3 4" key="1">
    <citation type="submission" date="2016-10" db="EMBL/GenBank/DDBJ databases">
        <authorList>
            <person name="de Groot N.N."/>
        </authorList>
    </citation>
    <scope>NUCLEOTIDE SEQUENCE [LARGE SCALE GENOMIC DNA]</scope>
    <source>
        <strain evidence="3 4">DSM 23842</strain>
    </source>
</reference>